<reference evidence="1" key="1">
    <citation type="submission" date="2018-05" db="EMBL/GenBank/DDBJ databases">
        <authorList>
            <person name="Lanie J.A."/>
            <person name="Ng W.-L."/>
            <person name="Kazmierczak K.M."/>
            <person name="Andrzejewski T.M."/>
            <person name="Davidsen T.M."/>
            <person name="Wayne K.J."/>
            <person name="Tettelin H."/>
            <person name="Glass J.I."/>
            <person name="Rusch D."/>
            <person name="Podicherti R."/>
            <person name="Tsui H.-C.T."/>
            <person name="Winkler M.E."/>
        </authorList>
    </citation>
    <scope>NUCLEOTIDE SEQUENCE</scope>
</reference>
<evidence type="ECO:0000313" key="1">
    <source>
        <dbReference type="EMBL" id="SVB75547.1"/>
    </source>
</evidence>
<gene>
    <name evidence="1" type="ORF">METZ01_LOCUS228401</name>
</gene>
<accession>A0A382GLN6</accession>
<dbReference type="SUPFAM" id="SSF51197">
    <property type="entry name" value="Clavaminate synthase-like"/>
    <property type="match status" value="1"/>
</dbReference>
<dbReference type="Gene3D" id="2.60.120.620">
    <property type="entry name" value="q2cbj1_9rhob like domain"/>
    <property type="match status" value="1"/>
</dbReference>
<dbReference type="Pfam" id="PF05721">
    <property type="entry name" value="PhyH"/>
    <property type="match status" value="1"/>
</dbReference>
<dbReference type="GO" id="GO:0046872">
    <property type="term" value="F:metal ion binding"/>
    <property type="evidence" value="ECO:0007669"/>
    <property type="project" value="UniProtKB-ARBA"/>
</dbReference>
<dbReference type="AlphaFoldDB" id="A0A382GLN6"/>
<evidence type="ECO:0008006" key="2">
    <source>
        <dbReference type="Google" id="ProtNLM"/>
    </source>
</evidence>
<organism evidence="1">
    <name type="scientific">marine metagenome</name>
    <dbReference type="NCBI Taxonomy" id="408172"/>
    <lineage>
        <taxon>unclassified sequences</taxon>
        <taxon>metagenomes</taxon>
        <taxon>ecological metagenomes</taxon>
    </lineage>
</organism>
<dbReference type="EMBL" id="UINC01056012">
    <property type="protein sequence ID" value="SVB75547.1"/>
    <property type="molecule type" value="Genomic_DNA"/>
</dbReference>
<protein>
    <recommendedName>
        <fullName evidence="2">Phytanoyl-CoA dioxygenase family protein</fullName>
    </recommendedName>
</protein>
<dbReference type="PANTHER" id="PTHR20883">
    <property type="entry name" value="PHYTANOYL-COA DIOXYGENASE DOMAIN CONTAINING 1"/>
    <property type="match status" value="1"/>
</dbReference>
<proteinExistence type="predicted"/>
<dbReference type="InterPro" id="IPR008775">
    <property type="entry name" value="Phytyl_CoA_dOase-like"/>
</dbReference>
<sequence>MSTDLATRHEPITNLFTQPTSPEDWARFQLSEEQIRHFQENGFVSGVRLLDDAQIDALRDELSEMVDPKHDGHELFYEYHSNESDNPDSILFHALGAWRVRPTFHDIIWNPAFLLPAYQLLGKRFRLFHDQLFSKPAQHGGVVAWHQDFSYWTWTQPMAHLTCWIGLDDATEENGCLHYIPGSHRWGLLKKTGLAGDMESVRQVLSPQQIADFDRKCPVVLKKGEATFHHPLMMHGSYENRSNQQRRATVINVLADGVMSNFEGEDSPGTTNFPMLPKGQKMEGDFYPVLFDPVEQLGDLAGSIPTIDNL</sequence>
<dbReference type="PANTHER" id="PTHR20883:SF48">
    <property type="entry name" value="ECTOINE DIOXYGENASE"/>
    <property type="match status" value="1"/>
</dbReference>
<name>A0A382GLN6_9ZZZZ</name>
<dbReference type="GO" id="GO:0016491">
    <property type="term" value="F:oxidoreductase activity"/>
    <property type="evidence" value="ECO:0007669"/>
    <property type="project" value="UniProtKB-ARBA"/>
</dbReference>